<organism evidence="1 2">
    <name type="scientific">Brachionus plicatilis</name>
    <name type="common">Marine rotifer</name>
    <name type="synonym">Brachionus muelleri</name>
    <dbReference type="NCBI Taxonomy" id="10195"/>
    <lineage>
        <taxon>Eukaryota</taxon>
        <taxon>Metazoa</taxon>
        <taxon>Spiralia</taxon>
        <taxon>Gnathifera</taxon>
        <taxon>Rotifera</taxon>
        <taxon>Eurotatoria</taxon>
        <taxon>Monogononta</taxon>
        <taxon>Pseudotrocha</taxon>
        <taxon>Ploima</taxon>
        <taxon>Brachionidae</taxon>
        <taxon>Brachionus</taxon>
    </lineage>
</organism>
<accession>A0A3M7R1P9</accession>
<gene>
    <name evidence="1" type="ORF">BpHYR1_031727</name>
</gene>
<protein>
    <submittedName>
        <fullName evidence="1">Uncharacterized protein</fullName>
    </submittedName>
</protein>
<sequence length="12" mass="1418">MRSSQLQIQVDI</sequence>
<dbReference type="EMBL" id="REGN01004440">
    <property type="protein sequence ID" value="RNA17516.1"/>
    <property type="molecule type" value="Genomic_DNA"/>
</dbReference>
<evidence type="ECO:0000313" key="2">
    <source>
        <dbReference type="Proteomes" id="UP000276133"/>
    </source>
</evidence>
<proteinExistence type="predicted"/>
<evidence type="ECO:0000313" key="1">
    <source>
        <dbReference type="EMBL" id="RNA17516.1"/>
    </source>
</evidence>
<dbReference type="Proteomes" id="UP000276133">
    <property type="component" value="Unassembled WGS sequence"/>
</dbReference>
<keyword evidence="2" id="KW-1185">Reference proteome</keyword>
<comment type="caution">
    <text evidence="1">The sequence shown here is derived from an EMBL/GenBank/DDBJ whole genome shotgun (WGS) entry which is preliminary data.</text>
</comment>
<reference evidence="1 2" key="1">
    <citation type="journal article" date="2018" name="Sci. Rep.">
        <title>Genomic signatures of local adaptation to the degree of environmental predictability in rotifers.</title>
        <authorList>
            <person name="Franch-Gras L."/>
            <person name="Hahn C."/>
            <person name="Garcia-Roger E.M."/>
            <person name="Carmona M.J."/>
            <person name="Serra M."/>
            <person name="Gomez A."/>
        </authorList>
    </citation>
    <scope>NUCLEOTIDE SEQUENCE [LARGE SCALE GENOMIC DNA]</scope>
    <source>
        <strain evidence="1">HYR1</strain>
    </source>
</reference>
<name>A0A3M7R1P9_BRAPC</name>